<comment type="caution">
    <text evidence="1">The sequence shown here is derived from an EMBL/GenBank/DDBJ whole genome shotgun (WGS) entry which is preliminary data.</text>
</comment>
<name>A0AAI9VFL9_9PEZI</name>
<proteinExistence type="predicted"/>
<evidence type="ECO:0000313" key="1">
    <source>
        <dbReference type="EMBL" id="KAK1487740.1"/>
    </source>
</evidence>
<keyword evidence="2" id="KW-1185">Reference proteome</keyword>
<dbReference type="AlphaFoldDB" id="A0AAI9VFL9"/>
<evidence type="ECO:0000313" key="2">
    <source>
        <dbReference type="Proteomes" id="UP001239213"/>
    </source>
</evidence>
<reference evidence="1" key="1">
    <citation type="submission" date="2016-11" db="EMBL/GenBank/DDBJ databases">
        <title>The genome sequence of Colletotrichum cuscutae.</title>
        <authorList>
            <person name="Baroncelli R."/>
        </authorList>
    </citation>
    <scope>NUCLEOTIDE SEQUENCE</scope>
    <source>
        <strain evidence="1">IMI 304802</strain>
    </source>
</reference>
<protein>
    <submittedName>
        <fullName evidence="1">Uncharacterized protein</fullName>
    </submittedName>
</protein>
<gene>
    <name evidence="1" type="ORF">CCUS01_14900</name>
</gene>
<sequence length="105" mass="10712">MSYPANSNIGRKTCTTSPENGLAAFLCFSACTQLALPPPLSSTLTISGTRPSQQLLQAPATWKGTARTGHRPKMVGITASPSAGTAAAAAAAAAADVLAKVWKRE</sequence>
<dbReference type="Proteomes" id="UP001239213">
    <property type="component" value="Unassembled WGS sequence"/>
</dbReference>
<dbReference type="EMBL" id="MPDP01000054">
    <property type="protein sequence ID" value="KAK1487740.1"/>
    <property type="molecule type" value="Genomic_DNA"/>
</dbReference>
<organism evidence="1 2">
    <name type="scientific">Colletotrichum cuscutae</name>
    <dbReference type="NCBI Taxonomy" id="1209917"/>
    <lineage>
        <taxon>Eukaryota</taxon>
        <taxon>Fungi</taxon>
        <taxon>Dikarya</taxon>
        <taxon>Ascomycota</taxon>
        <taxon>Pezizomycotina</taxon>
        <taxon>Sordariomycetes</taxon>
        <taxon>Hypocreomycetidae</taxon>
        <taxon>Glomerellales</taxon>
        <taxon>Glomerellaceae</taxon>
        <taxon>Colletotrichum</taxon>
        <taxon>Colletotrichum acutatum species complex</taxon>
    </lineage>
</organism>
<accession>A0AAI9VFL9</accession>